<feature type="transmembrane region" description="Helical" evidence="1">
    <location>
        <begin position="91"/>
        <end position="112"/>
    </location>
</feature>
<keyword evidence="1" id="KW-0812">Transmembrane</keyword>
<dbReference type="RefSeq" id="WP_146750589.1">
    <property type="nucleotide sequence ID" value="NZ_JABSWD010000001.1"/>
</dbReference>
<keyword evidence="1" id="KW-1133">Transmembrane helix</keyword>
<protein>
    <submittedName>
        <fullName evidence="2">Uncharacterized protein</fullName>
    </submittedName>
</protein>
<keyword evidence="3" id="KW-1185">Reference proteome</keyword>
<dbReference type="Proteomes" id="UP000563151">
    <property type="component" value="Unassembled WGS sequence"/>
</dbReference>
<dbReference type="EMBL" id="JAAZWO010000024">
    <property type="protein sequence ID" value="MBC2399223.1"/>
    <property type="molecule type" value="Genomic_DNA"/>
</dbReference>
<feature type="transmembrane region" description="Helical" evidence="1">
    <location>
        <begin position="132"/>
        <end position="153"/>
    </location>
</feature>
<evidence type="ECO:0000256" key="1">
    <source>
        <dbReference type="SAM" id="Phobius"/>
    </source>
</evidence>
<reference evidence="2 3" key="1">
    <citation type="submission" date="2020-04" db="EMBL/GenBank/DDBJ databases">
        <title>Genomic insights into acetone-butanol-ethanol (ABE) fermentation by sequencing solventogenic clostridia strains.</title>
        <authorList>
            <person name="Brown S."/>
        </authorList>
    </citation>
    <scope>NUCLEOTIDE SEQUENCE [LARGE SCALE GENOMIC DNA]</scope>
    <source>
        <strain evidence="2 3">DJ011</strain>
    </source>
</reference>
<proteinExistence type="predicted"/>
<comment type="caution">
    <text evidence="2">The sequence shown here is derived from an EMBL/GenBank/DDBJ whole genome shotgun (WGS) entry which is preliminary data.</text>
</comment>
<accession>A0A923EA11</accession>
<feature type="transmembrane region" description="Helical" evidence="1">
    <location>
        <begin position="43"/>
        <end position="61"/>
    </location>
</feature>
<feature type="transmembrane region" description="Helical" evidence="1">
    <location>
        <begin position="16"/>
        <end position="34"/>
    </location>
</feature>
<sequence length="165" mass="18644">MEERDNNMLKISLIEFLFRIVPEGFLIILMAYVFDEKKVNKKIYIISSLLLAIGVYIIRLFPIHYGVHTILNIIIAILISSLANDISINKSIMAVLISTFTLSACEAVNVIVINKFLKLDMNTVLNNSVMKVGYGIISLILFSIVILCIHMIICKKKRGIKDVLD</sequence>
<feature type="transmembrane region" description="Helical" evidence="1">
    <location>
        <begin position="67"/>
        <end position="84"/>
    </location>
</feature>
<dbReference type="AlphaFoldDB" id="A0A923EA11"/>
<gene>
    <name evidence="2" type="ORF">HGG79_15790</name>
</gene>
<name>A0A923EA11_CLOTT</name>
<evidence type="ECO:0000313" key="3">
    <source>
        <dbReference type="Proteomes" id="UP000563151"/>
    </source>
</evidence>
<evidence type="ECO:0000313" key="2">
    <source>
        <dbReference type="EMBL" id="MBC2399223.1"/>
    </source>
</evidence>
<keyword evidence="1" id="KW-0472">Membrane</keyword>
<organism evidence="2 3">
    <name type="scientific">Clostridium tetanomorphum</name>
    <dbReference type="NCBI Taxonomy" id="1553"/>
    <lineage>
        <taxon>Bacteria</taxon>
        <taxon>Bacillati</taxon>
        <taxon>Bacillota</taxon>
        <taxon>Clostridia</taxon>
        <taxon>Eubacteriales</taxon>
        <taxon>Clostridiaceae</taxon>
        <taxon>Clostridium</taxon>
    </lineage>
</organism>